<comment type="similarity">
    <text evidence="1">Belongs to the TFIIB family.</text>
</comment>
<evidence type="ECO:0000256" key="1">
    <source>
        <dbReference type="ARBA" id="ARBA00010857"/>
    </source>
</evidence>
<dbReference type="InterPro" id="IPR000812">
    <property type="entry name" value="TFIIB"/>
</dbReference>
<dbReference type="PANTHER" id="PTHR11618">
    <property type="entry name" value="TRANSCRIPTION INITIATION FACTOR IIB-RELATED"/>
    <property type="match status" value="1"/>
</dbReference>
<dbReference type="EMBL" id="LAZR01001682">
    <property type="protein sequence ID" value="KKN40850.1"/>
    <property type="molecule type" value="Genomic_DNA"/>
</dbReference>
<keyword evidence="2" id="KW-0677">Repeat</keyword>
<dbReference type="AlphaFoldDB" id="A0A0F9QA75"/>
<dbReference type="Gene3D" id="1.10.472.170">
    <property type="match status" value="1"/>
</dbReference>
<evidence type="ECO:0000313" key="6">
    <source>
        <dbReference type="EMBL" id="KKN40850.1"/>
    </source>
</evidence>
<protein>
    <recommendedName>
        <fullName evidence="5">TFIIB-type domain-containing protein</fullName>
    </recommendedName>
</protein>
<sequence length="295" mass="33473">MEIESDYGNLSNPCPECNGKVISLHEKGERVCEQCGLVINERIVDISHSGKRAFTKQEKESRERTGSPISILLPDMGLSTIIDKSNIKNPDLKRAAKWNSRMTWDKRNMLIATTELKRIGSNLTLPTHVKKTAIRLYIEAFKRKLLRGRSINGMVAACLYFACRERKIPRTLQEILDQTTISAKNVRRCYRTLIRELNLKVPSTDPISLIPRFIADLELDFEAENATIKIINIFTSKFSTSGKDPKGLCAGALYLVCKMRDKKISQKEIANLVGVTEVTLRSRFKELTKTLKIMV</sequence>
<keyword evidence="3" id="KW-0805">Transcription regulation</keyword>
<dbReference type="InterPro" id="IPR013150">
    <property type="entry name" value="TFIIB_cyclin"/>
</dbReference>
<dbReference type="Pfam" id="PF08271">
    <property type="entry name" value="Zn_Ribbon_TF"/>
    <property type="match status" value="1"/>
</dbReference>
<dbReference type="Pfam" id="PF00382">
    <property type="entry name" value="TFIIB"/>
    <property type="match status" value="2"/>
</dbReference>
<evidence type="ECO:0000256" key="2">
    <source>
        <dbReference type="ARBA" id="ARBA00022737"/>
    </source>
</evidence>
<dbReference type="SUPFAM" id="SSF47954">
    <property type="entry name" value="Cyclin-like"/>
    <property type="match status" value="2"/>
</dbReference>
<dbReference type="GO" id="GO:0070897">
    <property type="term" value="P:transcription preinitiation complex assembly"/>
    <property type="evidence" value="ECO:0007669"/>
    <property type="project" value="InterPro"/>
</dbReference>
<gene>
    <name evidence="6" type="ORF">LCGC14_0729220</name>
</gene>
<evidence type="ECO:0000256" key="4">
    <source>
        <dbReference type="ARBA" id="ARBA00023163"/>
    </source>
</evidence>
<name>A0A0F9QA75_9ZZZZ</name>
<dbReference type="InterPro" id="IPR036915">
    <property type="entry name" value="Cyclin-like_sf"/>
</dbReference>
<reference evidence="6" key="1">
    <citation type="journal article" date="2015" name="Nature">
        <title>Complex archaea that bridge the gap between prokaryotes and eukaryotes.</title>
        <authorList>
            <person name="Spang A."/>
            <person name="Saw J.H."/>
            <person name="Jorgensen S.L."/>
            <person name="Zaremba-Niedzwiedzka K."/>
            <person name="Martijn J."/>
            <person name="Lind A.E."/>
            <person name="van Eijk R."/>
            <person name="Schleper C."/>
            <person name="Guy L."/>
            <person name="Ettema T.J."/>
        </authorList>
    </citation>
    <scope>NUCLEOTIDE SEQUENCE</scope>
</reference>
<feature type="domain" description="TFIIB-type" evidence="5">
    <location>
        <begin position="8"/>
        <end position="40"/>
    </location>
</feature>
<evidence type="ECO:0000256" key="3">
    <source>
        <dbReference type="ARBA" id="ARBA00023015"/>
    </source>
</evidence>
<dbReference type="Gene3D" id="1.10.472.10">
    <property type="entry name" value="Cyclin-like"/>
    <property type="match status" value="1"/>
</dbReference>
<dbReference type="InterPro" id="IPR013137">
    <property type="entry name" value="Znf_TFIIB"/>
</dbReference>
<dbReference type="SMART" id="SM00385">
    <property type="entry name" value="CYCLIN"/>
    <property type="match status" value="2"/>
</dbReference>
<dbReference type="SUPFAM" id="SSF57783">
    <property type="entry name" value="Zinc beta-ribbon"/>
    <property type="match status" value="1"/>
</dbReference>
<dbReference type="PRINTS" id="PR00685">
    <property type="entry name" value="TIFACTORIIB"/>
</dbReference>
<organism evidence="6">
    <name type="scientific">marine sediment metagenome</name>
    <dbReference type="NCBI Taxonomy" id="412755"/>
    <lineage>
        <taxon>unclassified sequences</taxon>
        <taxon>metagenomes</taxon>
        <taxon>ecological metagenomes</taxon>
    </lineage>
</organism>
<evidence type="ECO:0000259" key="5">
    <source>
        <dbReference type="PROSITE" id="PS51134"/>
    </source>
</evidence>
<dbReference type="InterPro" id="IPR013763">
    <property type="entry name" value="Cyclin-like_dom"/>
</dbReference>
<keyword evidence="4" id="KW-0804">Transcription</keyword>
<dbReference type="PANTHER" id="PTHR11618:SF13">
    <property type="entry name" value="TRANSCRIPTION INITIATION FACTOR IIB"/>
    <property type="match status" value="1"/>
</dbReference>
<comment type="caution">
    <text evidence="6">The sequence shown here is derived from an EMBL/GenBank/DDBJ whole genome shotgun (WGS) entry which is preliminary data.</text>
</comment>
<dbReference type="GO" id="GO:0097550">
    <property type="term" value="C:transcription preinitiation complex"/>
    <property type="evidence" value="ECO:0007669"/>
    <property type="project" value="TreeGrafter"/>
</dbReference>
<proteinExistence type="inferred from homology"/>
<accession>A0A0F9QA75</accession>
<dbReference type="GO" id="GO:0017025">
    <property type="term" value="F:TBP-class protein binding"/>
    <property type="evidence" value="ECO:0007669"/>
    <property type="project" value="InterPro"/>
</dbReference>
<dbReference type="PROSITE" id="PS51134">
    <property type="entry name" value="ZF_TFIIB"/>
    <property type="match status" value="1"/>
</dbReference>